<feature type="transmembrane region" description="Helical" evidence="1">
    <location>
        <begin position="55"/>
        <end position="74"/>
    </location>
</feature>
<reference evidence="2 3" key="1">
    <citation type="journal article" date="2013" name="Nature">
        <title>Anaerobic oxidation of methane coupled to nitrate reduction in a novel archaeal lineage.</title>
        <authorList>
            <person name="Haroon M.F."/>
            <person name="Hu S."/>
            <person name="Shi Y."/>
            <person name="Imelfort M."/>
            <person name="Keller J."/>
            <person name="Hugenholtz P."/>
            <person name="Yuan Z."/>
            <person name="Tyson G.W."/>
        </authorList>
    </citation>
    <scope>NUCLEOTIDE SEQUENCE [LARGE SCALE GENOMIC DNA]</scope>
    <source>
        <strain evidence="2 3">ANME-2d</strain>
    </source>
</reference>
<accession>A0A062VAS1</accession>
<keyword evidence="1" id="KW-1133">Transmembrane helix</keyword>
<dbReference type="Proteomes" id="UP000027153">
    <property type="component" value="Unassembled WGS sequence"/>
</dbReference>
<gene>
    <name evidence="2" type="ORF">ANME2D_00689</name>
</gene>
<protein>
    <submittedName>
        <fullName evidence="2">Uncharacterized protein</fullName>
    </submittedName>
</protein>
<evidence type="ECO:0000256" key="1">
    <source>
        <dbReference type="SAM" id="Phobius"/>
    </source>
</evidence>
<dbReference type="InterPro" id="IPR056918">
    <property type="entry name" value="8xMP"/>
</dbReference>
<evidence type="ECO:0000313" key="3">
    <source>
        <dbReference type="Proteomes" id="UP000027153"/>
    </source>
</evidence>
<feature type="transmembrane region" description="Helical" evidence="1">
    <location>
        <begin position="125"/>
        <end position="149"/>
    </location>
</feature>
<feature type="transmembrane region" description="Helical" evidence="1">
    <location>
        <begin position="161"/>
        <end position="179"/>
    </location>
</feature>
<name>A0A062VAS1_9EURY</name>
<comment type="caution">
    <text evidence="2">The sequence shown here is derived from an EMBL/GenBank/DDBJ whole genome shotgun (WGS) entry which is preliminary data.</text>
</comment>
<evidence type="ECO:0000313" key="2">
    <source>
        <dbReference type="EMBL" id="KCZ73618.1"/>
    </source>
</evidence>
<keyword evidence="1" id="KW-0472">Membrane</keyword>
<dbReference type="RefSeq" id="WP_048089103.1">
    <property type="nucleotide sequence ID" value="NZ_JMIY01000001.1"/>
</dbReference>
<organism evidence="2 3">
    <name type="scientific">Candidatus Methanoperedens nitratireducens</name>
    <dbReference type="NCBI Taxonomy" id="1392998"/>
    <lineage>
        <taxon>Archaea</taxon>
        <taxon>Methanobacteriati</taxon>
        <taxon>Methanobacteriota</taxon>
        <taxon>Stenosarchaea group</taxon>
        <taxon>Methanomicrobia</taxon>
        <taxon>Methanosarcinales</taxon>
        <taxon>ANME-2 cluster</taxon>
        <taxon>Candidatus Methanoperedentaceae</taxon>
        <taxon>Candidatus Methanoperedens</taxon>
    </lineage>
</organism>
<dbReference type="Pfam" id="PF24838">
    <property type="entry name" value="8xMP"/>
    <property type="match status" value="1"/>
</dbReference>
<proteinExistence type="predicted"/>
<keyword evidence="3" id="KW-1185">Reference proteome</keyword>
<dbReference type="AlphaFoldDB" id="A0A062VAS1"/>
<feature type="transmembrane region" description="Helical" evidence="1">
    <location>
        <begin position="32"/>
        <end position="49"/>
    </location>
</feature>
<keyword evidence="1" id="KW-0812">Transmembrane</keyword>
<dbReference type="EMBL" id="JMIY01000001">
    <property type="protein sequence ID" value="KCZ73618.1"/>
    <property type="molecule type" value="Genomic_DNA"/>
</dbReference>
<sequence>MAEMDELDKKKIRLKISNDTRKFEIELFWKRSLFFWGFIASAFIAFVASYKSNPILSFVIANFGLACSIAWTLANRGSKFWQENWEQCVTNNEDEVIGPLFKEVQPRLDKDGFWLSARRFSVSKLTIALSDYVAILWLFINSYLIIKILNIEFAILMDNTVLLLTLFTLIWIVLTLHFSKGKSVDSKEK</sequence>